<dbReference type="OrthoDB" id="7306769at2"/>
<gene>
    <name evidence="1" type="ORF">H2LOC_014080</name>
</gene>
<sequence length="330" mass="34700">MNSPTQTLSLNAALDLPGLGAGVALNFEGDAPPEWVQLVPAGEKVVGNDSRVFLNRDPQGVVDVFKARGLDLPIDINHAEFHRAPRGEEAPAAGWIKELELRAGAIWGRVEWTPSGAAALNAKSYRYISPALITDKAGAVLSIAGAGLVNRPNFVMPALNSHGASMKNLLAKLGLAETATENDAIAAVETLQTSLNAAKAGQVSLALYVPRADYDVALNRAKAAETALETHRSNERAAKVASLVDGALKAGKITPATKDFYVRLCSNDEGVKQFEGFLAAAPSFFTSVVDLAQQQDANKVALNADQLAAAKVMGIDPKKFAEHLAAQTTA</sequence>
<protein>
    <recommendedName>
        <fullName evidence="3">Mu-like prophage I protein</fullName>
    </recommendedName>
</protein>
<dbReference type="PIRSF" id="PIRSF016624">
    <property type="entry name" value="Mu_prophg_I"/>
    <property type="match status" value="1"/>
</dbReference>
<accession>A0A6B8KJH4</accession>
<reference evidence="1 2" key="1">
    <citation type="submission" date="2019-11" db="EMBL/GenBank/DDBJ databases">
        <title>The genome sequence of Methylocystis heyeri.</title>
        <authorList>
            <person name="Oshkin I.Y."/>
            <person name="Miroshnikov K."/>
            <person name="Dedysh S.N."/>
        </authorList>
    </citation>
    <scope>NUCLEOTIDE SEQUENCE [LARGE SCALE GENOMIC DNA]</scope>
    <source>
        <strain evidence="1 2">H2</strain>
    </source>
</reference>
<dbReference type="Proteomes" id="UP000309061">
    <property type="component" value="Chromosome"/>
</dbReference>
<proteinExistence type="predicted"/>
<organism evidence="1 2">
    <name type="scientific">Methylocystis heyeri</name>
    <dbReference type="NCBI Taxonomy" id="391905"/>
    <lineage>
        <taxon>Bacteria</taxon>
        <taxon>Pseudomonadati</taxon>
        <taxon>Pseudomonadota</taxon>
        <taxon>Alphaproteobacteria</taxon>
        <taxon>Hyphomicrobiales</taxon>
        <taxon>Methylocystaceae</taxon>
        <taxon>Methylocystis</taxon>
    </lineage>
</organism>
<dbReference type="KEGG" id="mhey:H2LOC_014080"/>
<evidence type="ECO:0000313" key="2">
    <source>
        <dbReference type="Proteomes" id="UP000309061"/>
    </source>
</evidence>
<evidence type="ECO:0008006" key="3">
    <source>
        <dbReference type="Google" id="ProtNLM"/>
    </source>
</evidence>
<name>A0A6B8KJH4_9HYPH</name>
<evidence type="ECO:0000313" key="1">
    <source>
        <dbReference type="EMBL" id="QGM46730.1"/>
    </source>
</evidence>
<keyword evidence="2" id="KW-1185">Reference proteome</keyword>
<dbReference type="InterPro" id="IPR012106">
    <property type="entry name" value="Phage_Mu_Gp1"/>
</dbReference>
<dbReference type="RefSeq" id="WP_136497613.1">
    <property type="nucleotide sequence ID" value="NZ_CP046052.1"/>
</dbReference>
<dbReference type="EMBL" id="CP046052">
    <property type="protein sequence ID" value="QGM46730.1"/>
    <property type="molecule type" value="Genomic_DNA"/>
</dbReference>
<dbReference type="Pfam" id="PF10123">
    <property type="entry name" value="Mu-like_Pro"/>
    <property type="match status" value="1"/>
</dbReference>
<dbReference type="AlphaFoldDB" id="A0A6B8KJH4"/>